<accession>A0A1V2L3P1</accession>
<evidence type="ECO:0000313" key="3">
    <source>
        <dbReference type="Proteomes" id="UP000189513"/>
    </source>
</evidence>
<name>A0A1V2L3P1_CYBFA</name>
<comment type="caution">
    <text evidence="2">The sequence shown here is derived from an EMBL/GenBank/DDBJ whole genome shotgun (WGS) entry which is preliminary data.</text>
</comment>
<protein>
    <submittedName>
        <fullName evidence="2">Uncharacterized protein</fullName>
    </submittedName>
</protein>
<proteinExistence type="predicted"/>
<gene>
    <name evidence="2" type="ORF">BON22_3762</name>
</gene>
<feature type="compositionally biased region" description="Low complexity" evidence="1">
    <location>
        <begin position="268"/>
        <end position="281"/>
    </location>
</feature>
<feature type="region of interest" description="Disordered" evidence="1">
    <location>
        <begin position="1"/>
        <end position="26"/>
    </location>
</feature>
<dbReference type="AlphaFoldDB" id="A0A1V2L3P1"/>
<feature type="region of interest" description="Disordered" evidence="1">
    <location>
        <begin position="247"/>
        <end position="281"/>
    </location>
</feature>
<keyword evidence="3" id="KW-1185">Reference proteome</keyword>
<reference evidence="3" key="1">
    <citation type="journal article" date="2017" name="Genome Announc.">
        <title>Genome sequences of Cyberlindnera fabianii 65, Pichia kudriavzevii 129, and Saccharomyces cerevisiae 131 isolated from fermented masau fruits in Zimbabwe.</title>
        <authorList>
            <person name="van Rijswijck I.M.H."/>
            <person name="Derks M.F.L."/>
            <person name="Abee T."/>
            <person name="de Ridder D."/>
            <person name="Smid E.J."/>
        </authorList>
    </citation>
    <scope>NUCLEOTIDE SEQUENCE [LARGE SCALE GENOMIC DNA]</scope>
    <source>
        <strain evidence="3">65</strain>
    </source>
</reference>
<evidence type="ECO:0000256" key="1">
    <source>
        <dbReference type="SAM" id="MobiDB-lite"/>
    </source>
</evidence>
<organism evidence="2 3">
    <name type="scientific">Cyberlindnera fabianii</name>
    <name type="common">Yeast</name>
    <name type="synonym">Hansenula fabianii</name>
    <dbReference type="NCBI Taxonomy" id="36022"/>
    <lineage>
        <taxon>Eukaryota</taxon>
        <taxon>Fungi</taxon>
        <taxon>Dikarya</taxon>
        <taxon>Ascomycota</taxon>
        <taxon>Saccharomycotina</taxon>
        <taxon>Saccharomycetes</taxon>
        <taxon>Phaffomycetales</taxon>
        <taxon>Phaffomycetaceae</taxon>
        <taxon>Cyberlindnera</taxon>
    </lineage>
</organism>
<sequence length="347" mass="38874">MAHLRGSRPPIFFEDPPSEVSDAENQSPIQLKSLVSPVNPNRTVLATLNIQGLSPVSSSGSSQCELTSTCASTRAIHSANWQHQQHQQQRQQLSLFHRDHGVQGIDTTLRSGESGNKDNTQLHPRQRQHWFQKLNIFQKFRKQEDDKLCELNMASLADALSCYNEYKTRNMKQLFEEVQSVVELQKMESGIQVQLMQQQIPIFAPLHELDLEQLNLLSQQIFDLPVISAGSDIDISVTDEADHLEEKQDDELDLHSSQGSSSGAPLMSPIETESSISSPTPDMMVLDSSPFIMIPSRLPGVKTAPTTQQVNLIPDFASRMESMMNKFHKLKIESGQISCRDLNSSKV</sequence>
<dbReference type="Proteomes" id="UP000189513">
    <property type="component" value="Unassembled WGS sequence"/>
</dbReference>
<dbReference type="VEuPathDB" id="FungiDB:BON22_3762"/>
<dbReference type="EMBL" id="MPUK01000007">
    <property type="protein sequence ID" value="ONH66473.1"/>
    <property type="molecule type" value="Genomic_DNA"/>
</dbReference>
<evidence type="ECO:0000313" key="2">
    <source>
        <dbReference type="EMBL" id="ONH66473.1"/>
    </source>
</evidence>